<keyword evidence="4" id="KW-1003">Cell membrane</keyword>
<keyword evidence="8" id="KW-1133">Transmembrane helix</keyword>
<sequence length="130" mass="14373">MKLATFVFVLLLSFAFAQANAQDEDKIYSLADEQPAYPGGMSAFFKYIQSNMQYPEASKVAGIEGRVFVEYVVEKDGSVSGAKILKSLNGDCDKEALRLVANCEKWTPGKIDGKAVRVKMALPLNFRLPR</sequence>
<evidence type="ECO:0000256" key="7">
    <source>
        <dbReference type="ARBA" id="ARBA00022927"/>
    </source>
</evidence>
<dbReference type="PRINTS" id="PR01374">
    <property type="entry name" value="TONBPROTEIN"/>
</dbReference>
<evidence type="ECO:0000313" key="13">
    <source>
        <dbReference type="Proteomes" id="UP000192472"/>
    </source>
</evidence>
<evidence type="ECO:0000256" key="8">
    <source>
        <dbReference type="ARBA" id="ARBA00022989"/>
    </source>
</evidence>
<dbReference type="NCBIfam" id="TIGR01352">
    <property type="entry name" value="tonB_Cterm"/>
    <property type="match status" value="1"/>
</dbReference>
<name>A0A1W2GGZ2_REIFA</name>
<keyword evidence="3" id="KW-0813">Transport</keyword>
<keyword evidence="6" id="KW-0812">Transmembrane</keyword>
<evidence type="ECO:0000256" key="4">
    <source>
        <dbReference type="ARBA" id="ARBA00022475"/>
    </source>
</evidence>
<keyword evidence="7" id="KW-0653">Protein transport</keyword>
<dbReference type="PANTHER" id="PTHR33446:SF2">
    <property type="entry name" value="PROTEIN TONB"/>
    <property type="match status" value="1"/>
</dbReference>
<dbReference type="Gene3D" id="3.30.1150.10">
    <property type="match status" value="1"/>
</dbReference>
<accession>A0A1W2GGZ2</accession>
<dbReference type="PANTHER" id="PTHR33446">
    <property type="entry name" value="PROTEIN TONB-RELATED"/>
    <property type="match status" value="1"/>
</dbReference>
<gene>
    <name evidence="12" type="ORF">SAMN04488029_2570</name>
</gene>
<feature type="domain" description="TonB C-terminal" evidence="11">
    <location>
        <begin position="39"/>
        <end position="130"/>
    </location>
</feature>
<dbReference type="Proteomes" id="UP000192472">
    <property type="component" value="Unassembled WGS sequence"/>
</dbReference>
<dbReference type="GO" id="GO:0015031">
    <property type="term" value="P:protein transport"/>
    <property type="evidence" value="ECO:0007669"/>
    <property type="project" value="UniProtKB-KW"/>
</dbReference>
<dbReference type="OrthoDB" id="9812355at2"/>
<reference evidence="12 13" key="1">
    <citation type="submission" date="2017-04" db="EMBL/GenBank/DDBJ databases">
        <authorList>
            <person name="Afonso C.L."/>
            <person name="Miller P.J."/>
            <person name="Scott M.A."/>
            <person name="Spackman E."/>
            <person name="Goraichik I."/>
            <person name="Dimitrov K.M."/>
            <person name="Suarez D.L."/>
            <person name="Swayne D.E."/>
        </authorList>
    </citation>
    <scope>NUCLEOTIDE SEQUENCE [LARGE SCALE GENOMIC DNA]</scope>
    <source>
        <strain evidence="12 13">DSM 26133</strain>
    </source>
</reference>
<dbReference type="InterPro" id="IPR037682">
    <property type="entry name" value="TonB_C"/>
</dbReference>
<keyword evidence="10" id="KW-0732">Signal</keyword>
<keyword evidence="5" id="KW-0997">Cell inner membrane</keyword>
<keyword evidence="9" id="KW-0472">Membrane</keyword>
<dbReference type="GO" id="GO:0030288">
    <property type="term" value="C:outer membrane-bounded periplasmic space"/>
    <property type="evidence" value="ECO:0007669"/>
    <property type="project" value="InterPro"/>
</dbReference>
<evidence type="ECO:0000256" key="10">
    <source>
        <dbReference type="SAM" id="SignalP"/>
    </source>
</evidence>
<dbReference type="GO" id="GO:0015891">
    <property type="term" value="P:siderophore transport"/>
    <property type="evidence" value="ECO:0007669"/>
    <property type="project" value="InterPro"/>
</dbReference>
<feature type="signal peptide" evidence="10">
    <location>
        <begin position="1"/>
        <end position="21"/>
    </location>
</feature>
<dbReference type="AlphaFoldDB" id="A0A1W2GGZ2"/>
<dbReference type="InterPro" id="IPR003538">
    <property type="entry name" value="TonB"/>
</dbReference>
<organism evidence="12 13">
    <name type="scientific">Reichenbachiella faecimaris</name>
    <dbReference type="NCBI Taxonomy" id="692418"/>
    <lineage>
        <taxon>Bacteria</taxon>
        <taxon>Pseudomonadati</taxon>
        <taxon>Bacteroidota</taxon>
        <taxon>Cytophagia</taxon>
        <taxon>Cytophagales</taxon>
        <taxon>Reichenbachiellaceae</taxon>
        <taxon>Reichenbachiella</taxon>
    </lineage>
</organism>
<dbReference type="InterPro" id="IPR051045">
    <property type="entry name" value="TonB-dependent_transducer"/>
</dbReference>
<dbReference type="PROSITE" id="PS52015">
    <property type="entry name" value="TONB_CTD"/>
    <property type="match status" value="1"/>
</dbReference>
<dbReference type="InterPro" id="IPR006260">
    <property type="entry name" value="TonB/TolA_C"/>
</dbReference>
<keyword evidence="13" id="KW-1185">Reference proteome</keyword>
<dbReference type="RefSeq" id="WP_084373250.1">
    <property type="nucleotide sequence ID" value="NZ_FWYF01000003.1"/>
</dbReference>
<evidence type="ECO:0000256" key="6">
    <source>
        <dbReference type="ARBA" id="ARBA00022692"/>
    </source>
</evidence>
<feature type="chain" id="PRO_5012303443" evidence="10">
    <location>
        <begin position="22"/>
        <end position="130"/>
    </location>
</feature>
<dbReference type="STRING" id="692418.SAMN04488029_2570"/>
<comment type="subcellular location">
    <subcellularLocation>
        <location evidence="1">Cell inner membrane</location>
        <topology evidence="1">Single-pass membrane protein</topology>
        <orientation evidence="1">Periplasmic side</orientation>
    </subcellularLocation>
</comment>
<evidence type="ECO:0000256" key="3">
    <source>
        <dbReference type="ARBA" id="ARBA00022448"/>
    </source>
</evidence>
<evidence type="ECO:0000256" key="9">
    <source>
        <dbReference type="ARBA" id="ARBA00023136"/>
    </source>
</evidence>
<dbReference type="Pfam" id="PF03544">
    <property type="entry name" value="TonB_C"/>
    <property type="match status" value="1"/>
</dbReference>
<evidence type="ECO:0000259" key="11">
    <source>
        <dbReference type="PROSITE" id="PS52015"/>
    </source>
</evidence>
<dbReference type="SUPFAM" id="SSF74653">
    <property type="entry name" value="TolA/TonB C-terminal domain"/>
    <property type="match status" value="1"/>
</dbReference>
<dbReference type="GO" id="GO:0055085">
    <property type="term" value="P:transmembrane transport"/>
    <property type="evidence" value="ECO:0007669"/>
    <property type="project" value="InterPro"/>
</dbReference>
<evidence type="ECO:0000313" key="12">
    <source>
        <dbReference type="EMBL" id="SMD35851.1"/>
    </source>
</evidence>
<protein>
    <submittedName>
        <fullName evidence="12">TonB family C-terminal domain-containing protein</fullName>
    </submittedName>
</protein>
<proteinExistence type="inferred from homology"/>
<dbReference type="GO" id="GO:0031992">
    <property type="term" value="F:energy transducer activity"/>
    <property type="evidence" value="ECO:0007669"/>
    <property type="project" value="InterPro"/>
</dbReference>
<evidence type="ECO:0000256" key="1">
    <source>
        <dbReference type="ARBA" id="ARBA00004383"/>
    </source>
</evidence>
<dbReference type="EMBL" id="FWYF01000003">
    <property type="protein sequence ID" value="SMD35851.1"/>
    <property type="molecule type" value="Genomic_DNA"/>
</dbReference>
<evidence type="ECO:0000256" key="2">
    <source>
        <dbReference type="ARBA" id="ARBA00006555"/>
    </source>
</evidence>
<comment type="similarity">
    <text evidence="2">Belongs to the TonB family.</text>
</comment>
<dbReference type="GO" id="GO:0098797">
    <property type="term" value="C:plasma membrane protein complex"/>
    <property type="evidence" value="ECO:0007669"/>
    <property type="project" value="TreeGrafter"/>
</dbReference>
<evidence type="ECO:0000256" key="5">
    <source>
        <dbReference type="ARBA" id="ARBA00022519"/>
    </source>
</evidence>